<reference evidence="1 2" key="1">
    <citation type="journal article" date="2014" name="Agronomy (Basel)">
        <title>A Draft Genome Sequence for Ensete ventricosum, the Drought-Tolerant Tree Against Hunger.</title>
        <authorList>
            <person name="Harrison J."/>
            <person name="Moore K.A."/>
            <person name="Paszkiewicz K."/>
            <person name="Jones T."/>
            <person name="Grant M."/>
            <person name="Ambacheew D."/>
            <person name="Muzemil S."/>
            <person name="Studholme D.J."/>
        </authorList>
    </citation>
    <scope>NUCLEOTIDE SEQUENCE [LARGE SCALE GENOMIC DNA]</scope>
</reference>
<dbReference type="Proteomes" id="UP000287651">
    <property type="component" value="Unassembled WGS sequence"/>
</dbReference>
<organism evidence="1 2">
    <name type="scientific">Ensete ventricosum</name>
    <name type="common">Abyssinian banana</name>
    <name type="synonym">Musa ensete</name>
    <dbReference type="NCBI Taxonomy" id="4639"/>
    <lineage>
        <taxon>Eukaryota</taxon>
        <taxon>Viridiplantae</taxon>
        <taxon>Streptophyta</taxon>
        <taxon>Embryophyta</taxon>
        <taxon>Tracheophyta</taxon>
        <taxon>Spermatophyta</taxon>
        <taxon>Magnoliopsida</taxon>
        <taxon>Liliopsida</taxon>
        <taxon>Zingiberales</taxon>
        <taxon>Musaceae</taxon>
        <taxon>Ensete</taxon>
    </lineage>
</organism>
<sequence>MRSAVRARVRAVLGNIWNDKTRPNHRLSSTTLSHRGNVSRVTATSDRPLQTYNLVNNTFPCRVRNSRRPPRELPLVDVSTTLMSLSSKKPGKATSDIQNYDCKKTSHHRCMDVITIWGEALSTWLEAFAM</sequence>
<comment type="caution">
    <text evidence="1">The sequence shown here is derived from an EMBL/GenBank/DDBJ whole genome shotgun (WGS) entry which is preliminary data.</text>
</comment>
<gene>
    <name evidence="1" type="ORF">B296_00018500</name>
</gene>
<dbReference type="AlphaFoldDB" id="A0A426Y6R1"/>
<accession>A0A426Y6R1</accession>
<protein>
    <submittedName>
        <fullName evidence="1">Uncharacterized protein</fullName>
    </submittedName>
</protein>
<evidence type="ECO:0000313" key="2">
    <source>
        <dbReference type="Proteomes" id="UP000287651"/>
    </source>
</evidence>
<proteinExistence type="predicted"/>
<evidence type="ECO:0000313" key="1">
    <source>
        <dbReference type="EMBL" id="RRT47446.1"/>
    </source>
</evidence>
<dbReference type="EMBL" id="AMZH03014551">
    <property type="protein sequence ID" value="RRT47446.1"/>
    <property type="molecule type" value="Genomic_DNA"/>
</dbReference>
<name>A0A426Y6R1_ENSVE</name>